<feature type="chain" id="PRO_5045845684" evidence="4">
    <location>
        <begin position="24"/>
        <end position="433"/>
    </location>
</feature>
<accession>A0ABU9I0N1</accession>
<keyword evidence="1" id="KW-0677">Repeat</keyword>
<dbReference type="EMBL" id="JBBYHR010000011">
    <property type="protein sequence ID" value="MEL1245987.1"/>
    <property type="molecule type" value="Genomic_DNA"/>
</dbReference>
<dbReference type="PANTHER" id="PTHR15704">
    <property type="entry name" value="SUPERKILLER 3 PROTEIN-RELATED"/>
    <property type="match status" value="1"/>
</dbReference>
<evidence type="ECO:0000256" key="3">
    <source>
        <dbReference type="PROSITE-ProRule" id="PRU00339"/>
    </source>
</evidence>
<dbReference type="Proteomes" id="UP001464555">
    <property type="component" value="Unassembled WGS sequence"/>
</dbReference>
<dbReference type="InterPro" id="IPR039226">
    <property type="entry name" value="Ski3/TTC37"/>
</dbReference>
<dbReference type="Pfam" id="PF07719">
    <property type="entry name" value="TPR_2"/>
    <property type="match status" value="1"/>
</dbReference>
<keyword evidence="4" id="KW-0732">Signal</keyword>
<comment type="caution">
    <text evidence="5">The sequence shown here is derived from an EMBL/GenBank/DDBJ whole genome shotgun (WGS) entry which is preliminary data.</text>
</comment>
<dbReference type="Gene3D" id="1.25.40.10">
    <property type="entry name" value="Tetratricopeptide repeat domain"/>
    <property type="match status" value="2"/>
</dbReference>
<feature type="repeat" description="TPR" evidence="3">
    <location>
        <begin position="71"/>
        <end position="104"/>
    </location>
</feature>
<dbReference type="InterPro" id="IPR011990">
    <property type="entry name" value="TPR-like_helical_dom_sf"/>
</dbReference>
<keyword evidence="6" id="KW-1185">Reference proteome</keyword>
<name>A0ABU9I0N1_9FLAO</name>
<dbReference type="PROSITE" id="PS50005">
    <property type="entry name" value="TPR"/>
    <property type="match status" value="2"/>
</dbReference>
<dbReference type="SUPFAM" id="SSF48452">
    <property type="entry name" value="TPR-like"/>
    <property type="match status" value="2"/>
</dbReference>
<evidence type="ECO:0000256" key="4">
    <source>
        <dbReference type="SAM" id="SignalP"/>
    </source>
</evidence>
<feature type="repeat" description="TPR" evidence="3">
    <location>
        <begin position="310"/>
        <end position="343"/>
    </location>
</feature>
<dbReference type="InterPro" id="IPR013105">
    <property type="entry name" value="TPR_2"/>
</dbReference>
<evidence type="ECO:0000313" key="6">
    <source>
        <dbReference type="Proteomes" id="UP001464555"/>
    </source>
</evidence>
<feature type="signal peptide" evidence="4">
    <location>
        <begin position="1"/>
        <end position="23"/>
    </location>
</feature>
<evidence type="ECO:0000256" key="1">
    <source>
        <dbReference type="ARBA" id="ARBA00022737"/>
    </source>
</evidence>
<proteinExistence type="predicted"/>
<gene>
    <name evidence="5" type="ORF">AAEO56_17065</name>
</gene>
<sequence>MKKILLYGLVLSGTLFSPLISHAQAEPDSLALAKDEFQDNFYEALKQKGIENYDRAIQSLEKCVVKEPNNPVLYNELGKNYLGLKNYAEAEKAFLKATQIDPKNRWYWQGLYDVYYDTKNYNKSIPVVQKLMEWKKDFYQEDLVSLYMYTQQFEKALELINEMEATVGMSDKREAYKMQIQNDSKYKKPQKEALEEAIKKNPKAESNYIDLIYLYSESNQEAKAEQVAKQLEKEIPSSDWAQVSLFKFHISKNEGDAAAESMFRVLGSKKIDGKIKHRVLNEFLIFASSNPQYAPQLEKAVGYFEDDKNVDVAKEVGKFFFNKKKYTEASKYFEKSLGNKSDDIEAIELLLYTYAESGRNDELLKKSSGYIDLYPTHARLYYFAGLGANGLGQYAKAKKWLEDGIDFVVDDKALEASFKKELTTAKNGQAKTK</sequence>
<keyword evidence="2 3" id="KW-0802">TPR repeat</keyword>
<dbReference type="PANTHER" id="PTHR15704:SF8">
    <property type="match status" value="1"/>
</dbReference>
<protein>
    <submittedName>
        <fullName evidence="5">Tetratricopeptide repeat protein</fullName>
    </submittedName>
</protein>
<evidence type="ECO:0000313" key="5">
    <source>
        <dbReference type="EMBL" id="MEL1245987.1"/>
    </source>
</evidence>
<dbReference type="InterPro" id="IPR019734">
    <property type="entry name" value="TPR_rpt"/>
</dbReference>
<reference evidence="5 6" key="1">
    <citation type="submission" date="2024-04" db="EMBL/GenBank/DDBJ databases">
        <title>Flavobacterium sp. DGU11 16S ribosomal RNA gene Genome sequencing and assembly.</title>
        <authorList>
            <person name="Park S."/>
        </authorList>
    </citation>
    <scope>NUCLEOTIDE SEQUENCE [LARGE SCALE GENOMIC DNA]</scope>
    <source>
        <strain evidence="5 6">DGU11</strain>
    </source>
</reference>
<evidence type="ECO:0000256" key="2">
    <source>
        <dbReference type="ARBA" id="ARBA00022803"/>
    </source>
</evidence>
<dbReference type="SMART" id="SM00028">
    <property type="entry name" value="TPR"/>
    <property type="match status" value="4"/>
</dbReference>
<dbReference type="RefSeq" id="WP_341698283.1">
    <property type="nucleotide sequence ID" value="NZ_JBBYHR010000011.1"/>
</dbReference>
<organism evidence="5 6">
    <name type="scientific">Flavobacterium arundinis</name>
    <dbReference type="NCBI Taxonomy" id="3139143"/>
    <lineage>
        <taxon>Bacteria</taxon>
        <taxon>Pseudomonadati</taxon>
        <taxon>Bacteroidota</taxon>
        <taxon>Flavobacteriia</taxon>
        <taxon>Flavobacteriales</taxon>
        <taxon>Flavobacteriaceae</taxon>
        <taxon>Flavobacterium</taxon>
    </lineage>
</organism>